<dbReference type="InterPro" id="IPR036291">
    <property type="entry name" value="NAD(P)-bd_dom_sf"/>
</dbReference>
<keyword evidence="1" id="KW-0560">Oxidoreductase</keyword>
<evidence type="ECO:0000313" key="3">
    <source>
        <dbReference type="Proteomes" id="UP000193642"/>
    </source>
</evidence>
<keyword evidence="3" id="KW-1185">Reference proteome</keyword>
<protein>
    <recommendedName>
        <fullName evidence="4">NAD(P)-binding protein</fullName>
    </recommendedName>
</protein>
<evidence type="ECO:0000313" key="2">
    <source>
        <dbReference type="EMBL" id="ORY43169.1"/>
    </source>
</evidence>
<name>A0A1Y2C814_9FUNG</name>
<evidence type="ECO:0008006" key="4">
    <source>
        <dbReference type="Google" id="ProtNLM"/>
    </source>
</evidence>
<dbReference type="PANTHER" id="PTHR47534:SF3">
    <property type="entry name" value="ALCOHOL DEHYDROGENASE-LIKE C-TERMINAL DOMAIN-CONTAINING PROTEIN"/>
    <property type="match status" value="1"/>
</dbReference>
<dbReference type="Gene3D" id="3.40.50.720">
    <property type="entry name" value="NAD(P)-binding Rossmann-like Domain"/>
    <property type="match status" value="1"/>
</dbReference>
<organism evidence="2 3">
    <name type="scientific">Rhizoclosmatium globosum</name>
    <dbReference type="NCBI Taxonomy" id="329046"/>
    <lineage>
        <taxon>Eukaryota</taxon>
        <taxon>Fungi</taxon>
        <taxon>Fungi incertae sedis</taxon>
        <taxon>Chytridiomycota</taxon>
        <taxon>Chytridiomycota incertae sedis</taxon>
        <taxon>Chytridiomycetes</taxon>
        <taxon>Chytridiales</taxon>
        <taxon>Chytriomycetaceae</taxon>
        <taxon>Rhizoclosmatium</taxon>
    </lineage>
</organism>
<sequence length="280" mass="29685">MASNKVYCVVGGTSGLGASVVKALSGSGSTVFVGGRTLPSSSSTPSSSPSTSITYKSLDVKSLKQSIAFADFVRTSKQVQENGLAGLVLTAGNFNFALSRSTTTEGIESTLALNALSKLAIINRLLPDLERVPDSRVVSVLAGGNGGPFKPDDIQLKSNYNCVSQAIQTGVLVDLFTVHLASLNTSPSSPKFFHMFPGLMNTNNPTNANLPFYVTYPLKFVLPILGRSPDTVATEVVTLLQSEEWKAKSGALVHPGLKTVKPYAKVWKECNDLIQEVINS</sequence>
<dbReference type="Proteomes" id="UP000193642">
    <property type="component" value="Unassembled WGS sequence"/>
</dbReference>
<dbReference type="EMBL" id="MCGO01000026">
    <property type="protein sequence ID" value="ORY43169.1"/>
    <property type="molecule type" value="Genomic_DNA"/>
</dbReference>
<comment type="caution">
    <text evidence="2">The sequence shown here is derived from an EMBL/GenBank/DDBJ whole genome shotgun (WGS) entry which is preliminary data.</text>
</comment>
<dbReference type="InterPro" id="IPR052228">
    <property type="entry name" value="Sec_Metab_Biosynth_Oxidored"/>
</dbReference>
<dbReference type="OrthoDB" id="191139at2759"/>
<dbReference type="AlphaFoldDB" id="A0A1Y2C814"/>
<proteinExistence type="predicted"/>
<dbReference type="STRING" id="329046.A0A1Y2C814"/>
<gene>
    <name evidence="2" type="ORF">BCR33DRAFT_717903</name>
</gene>
<reference evidence="2 3" key="1">
    <citation type="submission" date="2016-07" db="EMBL/GenBank/DDBJ databases">
        <title>Pervasive Adenine N6-methylation of Active Genes in Fungi.</title>
        <authorList>
            <consortium name="DOE Joint Genome Institute"/>
            <person name="Mondo S.J."/>
            <person name="Dannebaum R.O."/>
            <person name="Kuo R.C."/>
            <person name="Labutti K."/>
            <person name="Haridas S."/>
            <person name="Kuo A."/>
            <person name="Salamov A."/>
            <person name="Ahrendt S.R."/>
            <person name="Lipzen A."/>
            <person name="Sullivan W."/>
            <person name="Andreopoulos W.B."/>
            <person name="Clum A."/>
            <person name="Lindquist E."/>
            <person name="Daum C."/>
            <person name="Ramamoorthy G.K."/>
            <person name="Gryganskyi A."/>
            <person name="Culley D."/>
            <person name="Magnuson J.K."/>
            <person name="James T.Y."/>
            <person name="O'Malley M.A."/>
            <person name="Stajich J.E."/>
            <person name="Spatafora J.W."/>
            <person name="Visel A."/>
            <person name="Grigoriev I.V."/>
        </authorList>
    </citation>
    <scope>NUCLEOTIDE SEQUENCE [LARGE SCALE GENOMIC DNA]</scope>
    <source>
        <strain evidence="2 3">JEL800</strain>
    </source>
</reference>
<dbReference type="SUPFAM" id="SSF51735">
    <property type="entry name" value="NAD(P)-binding Rossmann-fold domains"/>
    <property type="match status" value="1"/>
</dbReference>
<accession>A0A1Y2C814</accession>
<dbReference type="InterPro" id="IPR002347">
    <property type="entry name" value="SDR_fam"/>
</dbReference>
<dbReference type="PANTHER" id="PTHR47534">
    <property type="entry name" value="YALI0E05731P"/>
    <property type="match status" value="1"/>
</dbReference>
<evidence type="ECO:0000256" key="1">
    <source>
        <dbReference type="ARBA" id="ARBA00023002"/>
    </source>
</evidence>
<dbReference type="GO" id="GO:0016491">
    <property type="term" value="F:oxidoreductase activity"/>
    <property type="evidence" value="ECO:0007669"/>
    <property type="project" value="UniProtKB-KW"/>
</dbReference>
<dbReference type="Pfam" id="PF00106">
    <property type="entry name" value="adh_short"/>
    <property type="match status" value="1"/>
</dbReference>